<keyword evidence="17" id="KW-1185">Reference proteome</keyword>
<evidence type="ECO:0000256" key="6">
    <source>
        <dbReference type="ARBA" id="ARBA00022443"/>
    </source>
</evidence>
<dbReference type="PROSITE" id="PS50002">
    <property type="entry name" value="SH3"/>
    <property type="match status" value="1"/>
</dbReference>
<feature type="region of interest" description="Disordered" evidence="12">
    <location>
        <begin position="553"/>
        <end position="651"/>
    </location>
</feature>
<feature type="region of interest" description="Disordered" evidence="12">
    <location>
        <begin position="456"/>
        <end position="510"/>
    </location>
</feature>
<evidence type="ECO:0000256" key="5">
    <source>
        <dbReference type="ARBA" id="ARBA00018978"/>
    </source>
</evidence>
<evidence type="ECO:0000256" key="9">
    <source>
        <dbReference type="ARBA" id="ARBA00022927"/>
    </source>
</evidence>
<proteinExistence type="inferred from homology"/>
<evidence type="ECO:0000256" key="12">
    <source>
        <dbReference type="SAM" id="MobiDB-lite"/>
    </source>
</evidence>
<keyword evidence="7" id="KW-0813">Transport</keyword>
<dbReference type="CDD" id="cd21386">
    <property type="entry name" value="GAT_Hse1"/>
    <property type="match status" value="1"/>
</dbReference>
<dbReference type="InterPro" id="IPR002014">
    <property type="entry name" value="VHS_dom"/>
</dbReference>
<evidence type="ECO:0000256" key="8">
    <source>
        <dbReference type="ARBA" id="ARBA00022753"/>
    </source>
</evidence>
<dbReference type="CDD" id="cd16978">
    <property type="entry name" value="VHS_HSE1"/>
    <property type="match status" value="1"/>
</dbReference>
<dbReference type="Proteomes" id="UP000886653">
    <property type="component" value="Unassembled WGS sequence"/>
</dbReference>
<dbReference type="PRINTS" id="PR00452">
    <property type="entry name" value="SH3DOMAIN"/>
</dbReference>
<dbReference type="FunFam" id="2.30.30.40:FF:000072">
    <property type="entry name" value="Unconventional Myosin IB"/>
    <property type="match status" value="1"/>
</dbReference>
<dbReference type="OrthoDB" id="10255964at2759"/>
<gene>
    <name evidence="16" type="ORF">CROQUDRAFT_133564</name>
</gene>
<dbReference type="PROSITE" id="PS50330">
    <property type="entry name" value="UIM"/>
    <property type="match status" value="1"/>
</dbReference>
<evidence type="ECO:0000256" key="4">
    <source>
        <dbReference type="ARBA" id="ARBA00017923"/>
    </source>
</evidence>
<reference evidence="16" key="1">
    <citation type="submission" date="2013-11" db="EMBL/GenBank/DDBJ databases">
        <title>Genome sequence of the fusiform rust pathogen reveals effectors for host alternation and coevolution with pine.</title>
        <authorList>
            <consortium name="DOE Joint Genome Institute"/>
            <person name="Smith K."/>
            <person name="Pendleton A."/>
            <person name="Kubisiak T."/>
            <person name="Anderson C."/>
            <person name="Salamov A."/>
            <person name="Aerts A."/>
            <person name="Riley R."/>
            <person name="Clum A."/>
            <person name="Lindquist E."/>
            <person name="Ence D."/>
            <person name="Campbell M."/>
            <person name="Kronenberg Z."/>
            <person name="Feau N."/>
            <person name="Dhillon B."/>
            <person name="Hamelin R."/>
            <person name="Burleigh J."/>
            <person name="Smith J."/>
            <person name="Yandell M."/>
            <person name="Nelson C."/>
            <person name="Grigoriev I."/>
            <person name="Davis J."/>
        </authorList>
    </citation>
    <scope>NUCLEOTIDE SEQUENCE</scope>
    <source>
        <strain evidence="16">G11</strain>
    </source>
</reference>
<feature type="compositionally biased region" description="Polar residues" evidence="12">
    <location>
        <begin position="215"/>
        <end position="233"/>
    </location>
</feature>
<dbReference type="SUPFAM" id="SSF48464">
    <property type="entry name" value="ENTH/VHS domain"/>
    <property type="match status" value="1"/>
</dbReference>
<dbReference type="InterPro" id="IPR002048">
    <property type="entry name" value="EF_hand_dom"/>
</dbReference>
<dbReference type="PANTHER" id="PTHR45929">
    <property type="entry name" value="JAK PATHWAY SIGNAL TRANSDUCTION ADAPTOR MOLECULE"/>
    <property type="match status" value="1"/>
</dbReference>
<dbReference type="InterPro" id="IPR036028">
    <property type="entry name" value="SH3-like_dom_sf"/>
</dbReference>
<evidence type="ECO:0000259" key="13">
    <source>
        <dbReference type="PROSITE" id="PS50002"/>
    </source>
</evidence>
<dbReference type="InterPro" id="IPR008942">
    <property type="entry name" value="ENTH_VHS"/>
</dbReference>
<dbReference type="SUPFAM" id="SSF50044">
    <property type="entry name" value="SH3-domain"/>
    <property type="match status" value="1"/>
</dbReference>
<feature type="compositionally biased region" description="Polar residues" evidence="12">
    <location>
        <begin position="590"/>
        <end position="599"/>
    </location>
</feature>
<keyword evidence="9" id="KW-0653">Protein transport</keyword>
<feature type="region of interest" description="Disordered" evidence="12">
    <location>
        <begin position="215"/>
        <end position="238"/>
    </location>
</feature>
<feature type="domain" description="SH3" evidence="13">
    <location>
        <begin position="288"/>
        <end position="347"/>
    </location>
</feature>
<dbReference type="Pfam" id="PF03127">
    <property type="entry name" value="GAT"/>
    <property type="match status" value="1"/>
</dbReference>
<dbReference type="PRINTS" id="PR00499">
    <property type="entry name" value="P67PHOX"/>
</dbReference>
<evidence type="ECO:0000256" key="10">
    <source>
        <dbReference type="ARBA" id="ARBA00023136"/>
    </source>
</evidence>
<dbReference type="GO" id="GO:0043130">
    <property type="term" value="F:ubiquitin binding"/>
    <property type="evidence" value="ECO:0007669"/>
    <property type="project" value="InterPro"/>
</dbReference>
<dbReference type="AlphaFoldDB" id="A0A9P6TB15"/>
<dbReference type="Gene3D" id="2.30.30.40">
    <property type="entry name" value="SH3 Domains"/>
    <property type="match status" value="1"/>
</dbReference>
<evidence type="ECO:0000256" key="11">
    <source>
        <dbReference type="PROSITE-ProRule" id="PRU00192"/>
    </source>
</evidence>
<feature type="compositionally biased region" description="Polar residues" evidence="12">
    <location>
        <begin position="473"/>
        <end position="483"/>
    </location>
</feature>
<dbReference type="PANTHER" id="PTHR45929:SF3">
    <property type="entry name" value="JAK PATHWAY SIGNAL TRANSDUCTION ADAPTOR MOLECULE"/>
    <property type="match status" value="1"/>
</dbReference>
<dbReference type="InterPro" id="IPR003903">
    <property type="entry name" value="UIM_dom"/>
</dbReference>
<comment type="caution">
    <text evidence="16">The sequence shown here is derived from an EMBL/GenBank/DDBJ whole genome shotgun (WGS) entry which is preliminary data.</text>
</comment>
<feature type="domain" description="EF-hand" evidence="15">
    <location>
        <begin position="368"/>
        <end position="403"/>
    </location>
</feature>
<accession>A0A9P6TB15</accession>
<evidence type="ECO:0000259" key="14">
    <source>
        <dbReference type="PROSITE" id="PS50179"/>
    </source>
</evidence>
<evidence type="ECO:0000313" key="17">
    <source>
        <dbReference type="Proteomes" id="UP000886653"/>
    </source>
</evidence>
<feature type="domain" description="VHS" evidence="14">
    <location>
        <begin position="17"/>
        <end position="148"/>
    </location>
</feature>
<dbReference type="GO" id="GO:0043328">
    <property type="term" value="P:protein transport to vacuole involved in ubiquitin-dependent protein catabolic process via the multivesicular body sorting pathway"/>
    <property type="evidence" value="ECO:0007669"/>
    <property type="project" value="TreeGrafter"/>
</dbReference>
<keyword evidence="8" id="KW-0967">Endosome</keyword>
<dbReference type="GO" id="GO:0033565">
    <property type="term" value="C:ESCRT-0 complex"/>
    <property type="evidence" value="ECO:0007669"/>
    <property type="project" value="TreeGrafter"/>
</dbReference>
<dbReference type="InterPro" id="IPR050670">
    <property type="entry name" value="STAM"/>
</dbReference>
<dbReference type="InterPro" id="IPR001452">
    <property type="entry name" value="SH3_domain"/>
</dbReference>
<organism evidence="16 17">
    <name type="scientific">Cronartium quercuum f. sp. fusiforme G11</name>
    <dbReference type="NCBI Taxonomy" id="708437"/>
    <lineage>
        <taxon>Eukaryota</taxon>
        <taxon>Fungi</taxon>
        <taxon>Dikarya</taxon>
        <taxon>Basidiomycota</taxon>
        <taxon>Pucciniomycotina</taxon>
        <taxon>Pucciniomycetes</taxon>
        <taxon>Pucciniales</taxon>
        <taxon>Coleosporiaceae</taxon>
        <taxon>Cronartium</taxon>
    </lineage>
</organism>
<dbReference type="EMBL" id="MU167271">
    <property type="protein sequence ID" value="KAG0145776.1"/>
    <property type="molecule type" value="Genomic_DNA"/>
</dbReference>
<evidence type="ECO:0000256" key="7">
    <source>
        <dbReference type="ARBA" id="ARBA00022448"/>
    </source>
</evidence>
<feature type="compositionally biased region" description="Low complexity" evidence="12">
    <location>
        <begin position="553"/>
        <end position="562"/>
    </location>
</feature>
<dbReference type="PROSITE" id="PS50179">
    <property type="entry name" value="VHS"/>
    <property type="match status" value="1"/>
</dbReference>
<comment type="similarity">
    <text evidence="3">Belongs to the STAM family.</text>
</comment>
<dbReference type="SMART" id="SM00326">
    <property type="entry name" value="SH3"/>
    <property type="match status" value="1"/>
</dbReference>
<feature type="region of interest" description="Disordered" evidence="12">
    <location>
        <begin position="262"/>
        <end position="283"/>
    </location>
</feature>
<feature type="compositionally biased region" description="Polar residues" evidence="12">
    <location>
        <begin position="628"/>
        <end position="651"/>
    </location>
</feature>
<evidence type="ECO:0000259" key="15">
    <source>
        <dbReference type="PROSITE" id="PS50222"/>
    </source>
</evidence>
<evidence type="ECO:0000256" key="3">
    <source>
        <dbReference type="ARBA" id="ARBA00009666"/>
    </source>
</evidence>
<protein>
    <recommendedName>
        <fullName evidence="4">Class E vacuolar protein-sorting machinery protein HSE1</fullName>
    </recommendedName>
    <alternativeName>
        <fullName evidence="5">Class E vacuolar protein-sorting machinery protein hse1</fullName>
    </alternativeName>
</protein>
<keyword evidence="10" id="KW-0472">Membrane</keyword>
<sequence>MFRGTPANPYDEIVIKATDEAQTSENWSVLIEVCDKVISDKTPTGPRDCIASVQKRLQHRNANVQLFCLTLTEALVKNTNENLHKEVSSRAFMKVLSGLVQDRYTHEKVKKRILQCLKSWSDDFHGRVNLGLVEETVEELRAKGYKHEEEIEPTTHPADDVLKREEEELQRALAESEREAEWMNMVGVGKFPTTSKAESHVGPTGYIPSAVHNRISAQSSTPQPRSDQQNNAPRPTAAVQHAPALTYSAPTEAFGRISLQDESSATDDVSLHPQTGPELYPMRTISKPAPRRVKALYDFEPNDEGELAFKEGDVIRVIDSAYKDWWKGEFRGQIGIFPVNYVEPMPDPTPESLAKEAEAEAMVFAQANEIDRLLQMMRNLDAKKDNLADNDELSELYQQTLSLRPKIVRLIEKYTQKKTELLQINEKFMKAKMTYDTMIEESLAKYHPGVAADIYTQPNPNYHPPNHYPQSGYAPQSYHSQASYPYDQAGNSPYVGPPQPFQHSNSLPGVAGQSAYQAHDAPVPEGIDTSRYYLASDGNWYAYSAEQLAANASSPPQAAAPQTNLASAAPATYQQRPSHVHHQSSSFQQPTGGELSSESVRPGIGVGGFLNAGQASSQSQYGGWAGHPNQSQLPLPHSQTPPQLTPALPSQ</sequence>
<dbReference type="Gene3D" id="1.25.40.90">
    <property type="match status" value="1"/>
</dbReference>
<dbReference type="SUPFAM" id="SSF89009">
    <property type="entry name" value="GAT-like domain"/>
    <property type="match status" value="1"/>
</dbReference>
<evidence type="ECO:0000313" key="16">
    <source>
        <dbReference type="EMBL" id="KAG0145776.1"/>
    </source>
</evidence>
<dbReference type="PROSITE" id="PS50222">
    <property type="entry name" value="EF_HAND_2"/>
    <property type="match status" value="1"/>
</dbReference>
<dbReference type="Pfam" id="PF00790">
    <property type="entry name" value="VHS"/>
    <property type="match status" value="1"/>
</dbReference>
<dbReference type="GO" id="GO:0010008">
    <property type="term" value="C:endosome membrane"/>
    <property type="evidence" value="ECO:0007669"/>
    <property type="project" value="UniProtKB-SubCell"/>
</dbReference>
<dbReference type="InterPro" id="IPR004152">
    <property type="entry name" value="GAT_dom"/>
</dbReference>
<keyword evidence="6 11" id="KW-0728">SH3 domain</keyword>
<dbReference type="GO" id="GO:0035091">
    <property type="term" value="F:phosphatidylinositol binding"/>
    <property type="evidence" value="ECO:0007669"/>
    <property type="project" value="InterPro"/>
</dbReference>
<dbReference type="Pfam" id="PF00018">
    <property type="entry name" value="SH3_1"/>
    <property type="match status" value="1"/>
</dbReference>
<name>A0A9P6TB15_9BASI</name>
<evidence type="ECO:0000256" key="1">
    <source>
        <dbReference type="ARBA" id="ARBA00002654"/>
    </source>
</evidence>
<evidence type="ECO:0000256" key="2">
    <source>
        <dbReference type="ARBA" id="ARBA00004125"/>
    </source>
</evidence>
<dbReference type="SMART" id="SM00288">
    <property type="entry name" value="VHS"/>
    <property type="match status" value="1"/>
</dbReference>
<dbReference type="GO" id="GO:0005509">
    <property type="term" value="F:calcium ion binding"/>
    <property type="evidence" value="ECO:0007669"/>
    <property type="project" value="InterPro"/>
</dbReference>
<comment type="subcellular location">
    <subcellularLocation>
        <location evidence="2">Endosome membrane</location>
        <topology evidence="2">Peripheral membrane protein</topology>
        <orientation evidence="2">Cytoplasmic side</orientation>
    </subcellularLocation>
</comment>
<dbReference type="CDD" id="cd11805">
    <property type="entry name" value="SH3_GRB2_like_C"/>
    <property type="match status" value="1"/>
</dbReference>
<comment type="function">
    <text evidence="1">Component of the ESCRT-0 complex which is the sorting receptor for ubiquitinated cargo proteins at the multivesicular body (MVB).</text>
</comment>
<dbReference type="Gene3D" id="1.20.5.1940">
    <property type="match status" value="1"/>
</dbReference>